<keyword evidence="3" id="KW-1185">Reference proteome</keyword>
<dbReference type="Proteomes" id="UP000009170">
    <property type="component" value="Unassembled WGS sequence"/>
</dbReference>
<dbReference type="KEGG" id="ota:OT_ostta06g00510"/>
<evidence type="ECO:0000313" key="3">
    <source>
        <dbReference type="Proteomes" id="UP000009170"/>
    </source>
</evidence>
<dbReference type="EMBL" id="CAID01000006">
    <property type="protein sequence ID" value="CEF98221.1"/>
    <property type="molecule type" value="Genomic_DNA"/>
</dbReference>
<organism evidence="2 3">
    <name type="scientific">Ostreococcus tauri</name>
    <name type="common">Marine green alga</name>
    <dbReference type="NCBI Taxonomy" id="70448"/>
    <lineage>
        <taxon>Eukaryota</taxon>
        <taxon>Viridiplantae</taxon>
        <taxon>Chlorophyta</taxon>
        <taxon>Mamiellophyceae</taxon>
        <taxon>Mamiellales</taxon>
        <taxon>Bathycoccaceae</taxon>
        <taxon>Ostreococcus</taxon>
    </lineage>
</organism>
<dbReference type="InParanoid" id="A0A090M203"/>
<evidence type="ECO:0000256" key="1">
    <source>
        <dbReference type="SAM" id="MobiDB-lite"/>
    </source>
</evidence>
<feature type="compositionally biased region" description="Low complexity" evidence="1">
    <location>
        <begin position="81"/>
        <end position="95"/>
    </location>
</feature>
<feature type="region of interest" description="Disordered" evidence="1">
    <location>
        <begin position="1"/>
        <end position="112"/>
    </location>
</feature>
<sequence>MATTPTGARGCGGVEVTPPCSAAPFTPGPGREAGSKVETNAWTPETPMFGPPKTVDAREGTSRKGIVGGFDSPERARGTADARTATTEADANEAAYGTPPASPRATGRENVPLACPATPIKARRTRGVCFAGENESAARPRGRVVRSLLEEFNAAARELDDMLEEKSENTIMQTFDDGFDPFDEPE</sequence>
<dbReference type="AlphaFoldDB" id="A0A090M203"/>
<name>A0A090M203_OSTTA</name>
<dbReference type="GeneID" id="9836458"/>
<gene>
    <name evidence="2" type="ORF">OT_ostta06g00510</name>
</gene>
<comment type="caution">
    <text evidence="2">The sequence shown here is derived from an EMBL/GenBank/DDBJ whole genome shotgun (WGS) entry which is preliminary data.</text>
</comment>
<protein>
    <submittedName>
        <fullName evidence="2">Unnamed product</fullName>
    </submittedName>
</protein>
<evidence type="ECO:0000313" key="2">
    <source>
        <dbReference type="EMBL" id="CEF98221.1"/>
    </source>
</evidence>
<proteinExistence type="predicted"/>
<dbReference type="RefSeq" id="XP_003079676.2">
    <property type="nucleotide sequence ID" value="XM_003079628.2"/>
</dbReference>
<reference evidence="3" key="1">
    <citation type="journal article" date="2006" name="Proc. Natl. Acad. Sci. U.S.A.">
        <title>Genome analysis of the smallest free-living eukaryote Ostreococcus tauri unveils many unique features.</title>
        <authorList>
            <person name="Derelle E."/>
            <person name="Ferraz C."/>
            <person name="Rombauts S."/>
            <person name="Rouze P."/>
            <person name="Worden A.Z."/>
            <person name="Robbens S."/>
            <person name="Partensky F."/>
            <person name="Degroeve S."/>
            <person name="Echeynie S."/>
            <person name="Cooke R."/>
            <person name="Saeys Y."/>
            <person name="Wuyts J."/>
            <person name="Jabbari K."/>
            <person name="Bowler C."/>
            <person name="Panaud O."/>
            <person name="Piegu B."/>
            <person name="Ball S.G."/>
            <person name="Ral J.-P."/>
            <person name="Bouget F.-Y."/>
            <person name="Piganeau G."/>
            <person name="De Baets B."/>
            <person name="Picard A."/>
            <person name="Delseny M."/>
            <person name="Demaille J."/>
            <person name="Van de Peer Y."/>
            <person name="Moreau H."/>
        </authorList>
    </citation>
    <scope>NUCLEOTIDE SEQUENCE [LARGE SCALE GENOMIC DNA]</scope>
    <source>
        <strain evidence="3">OTTH 0595 / CCAP 157/2 / RCC745</strain>
    </source>
</reference>
<dbReference type="OrthoDB" id="10637975at2759"/>
<accession>A0A090M203</accession>
<reference evidence="2 3" key="2">
    <citation type="journal article" date="2014" name="BMC Genomics">
        <title>An improved genome of the model marine alga Ostreococcus tauri unfolds by assessing Illumina de novo assemblies.</title>
        <authorList>
            <person name="Blanc-Mathieu R."/>
            <person name="Verhelst B."/>
            <person name="Derelle E."/>
            <person name="Rombauts S."/>
            <person name="Bouget F.Y."/>
            <person name="Carre I."/>
            <person name="Chateau A."/>
            <person name="Eyre-Walker A."/>
            <person name="Grimsley N."/>
            <person name="Moreau H."/>
            <person name="Piegu B."/>
            <person name="Rivals E."/>
            <person name="Schackwitz W."/>
            <person name="Van de Peer Y."/>
            <person name="Piganeau G."/>
        </authorList>
    </citation>
    <scope>NUCLEOTIDE SEQUENCE [LARGE SCALE GENOMIC DNA]</scope>
    <source>
        <strain evidence="3">OTTH 0595 / CCAP 157/2 / RCC745</strain>
    </source>
</reference>